<feature type="transmembrane region" description="Helical" evidence="1">
    <location>
        <begin position="112"/>
        <end position="130"/>
    </location>
</feature>
<feature type="transmembrane region" description="Helical" evidence="1">
    <location>
        <begin position="12"/>
        <end position="34"/>
    </location>
</feature>
<feature type="transmembrane region" description="Helical" evidence="1">
    <location>
        <begin position="150"/>
        <end position="177"/>
    </location>
</feature>
<dbReference type="RefSeq" id="WP_137329547.1">
    <property type="nucleotide sequence ID" value="NZ_CP040058.1"/>
</dbReference>
<dbReference type="AlphaFoldDB" id="A0A4P8IEK8"/>
<dbReference type="Proteomes" id="UP000298653">
    <property type="component" value="Chromosome"/>
</dbReference>
<dbReference type="PANTHER" id="PTHR37308:SF1">
    <property type="entry name" value="POLYPRENYL-PHOSPHATE TRANSPORTER"/>
    <property type="match status" value="1"/>
</dbReference>
<evidence type="ECO:0000313" key="3">
    <source>
        <dbReference type="Proteomes" id="UP000298653"/>
    </source>
</evidence>
<dbReference type="EMBL" id="CP040058">
    <property type="protein sequence ID" value="QCP36292.1"/>
    <property type="molecule type" value="Genomic_DNA"/>
</dbReference>
<keyword evidence="1" id="KW-1133">Transmembrane helix</keyword>
<feature type="transmembrane region" description="Helical" evidence="1">
    <location>
        <begin position="54"/>
        <end position="76"/>
    </location>
</feature>
<sequence length="284" mass="30235">MKLLKEICRGILIGVANIIPGVSGGTLAVSMGIYDKIIYALTHIRKEFKQSLKILVPVGIGAVIGLVGLSFVIKWLFEYYPIQTNFLFIGLIIGGLPAIFKRMEGEKKGLSHGIAFLLMFALVVLLPLLGSQTASDVILTADPVMMGKMFLIGIIAAATMVVPGVSGSMVLLVLGFYQPILQEITQFMVNVATLNLSGLTHGILLLTPMALGIAAGVVIIAKIIEYLFEHFEAVTFAGIGGLILGSPIAILYEANFDHFNLFSGVTGLIALAAGCICAYYLGED</sequence>
<reference evidence="2 3" key="1">
    <citation type="submission" date="2019-05" db="EMBL/GenBank/DDBJ databases">
        <title>Complete genome sequencing of Anaerostipes rhamnosivorans.</title>
        <authorList>
            <person name="Bui T.P.N."/>
            <person name="de Vos W.M."/>
        </authorList>
    </citation>
    <scope>NUCLEOTIDE SEQUENCE [LARGE SCALE GENOMIC DNA]</scope>
    <source>
        <strain evidence="2 3">1y2</strain>
    </source>
</reference>
<proteinExistence type="predicted"/>
<accession>A0A4P8IEK8</accession>
<evidence type="ECO:0000256" key="1">
    <source>
        <dbReference type="SAM" id="Phobius"/>
    </source>
</evidence>
<feature type="transmembrane region" description="Helical" evidence="1">
    <location>
        <begin position="82"/>
        <end position="100"/>
    </location>
</feature>
<feature type="transmembrane region" description="Helical" evidence="1">
    <location>
        <begin position="259"/>
        <end position="281"/>
    </location>
</feature>
<dbReference type="Pfam" id="PF04018">
    <property type="entry name" value="VCA0040-like"/>
    <property type="match status" value="1"/>
</dbReference>
<name>A0A4P8IEK8_9FIRM</name>
<feature type="transmembrane region" description="Helical" evidence="1">
    <location>
        <begin position="233"/>
        <end position="252"/>
    </location>
</feature>
<keyword evidence="1" id="KW-0812">Transmembrane</keyword>
<keyword evidence="1" id="KW-0472">Membrane</keyword>
<dbReference type="KEGG" id="arf:AR1Y2_2838"/>
<dbReference type="PANTHER" id="PTHR37308">
    <property type="entry name" value="INTEGRAL MEMBRANE PROTEIN"/>
    <property type="match status" value="1"/>
</dbReference>
<dbReference type="InterPro" id="IPR007163">
    <property type="entry name" value="VCA0040-like"/>
</dbReference>
<protein>
    <submittedName>
        <fullName evidence="2">Membrane protein</fullName>
    </submittedName>
</protein>
<feature type="transmembrane region" description="Helical" evidence="1">
    <location>
        <begin position="198"/>
        <end position="221"/>
    </location>
</feature>
<gene>
    <name evidence="2" type="ORF">AR1Y2_2838</name>
</gene>
<dbReference type="OrthoDB" id="9793746at2"/>
<evidence type="ECO:0000313" key="2">
    <source>
        <dbReference type="EMBL" id="QCP36292.1"/>
    </source>
</evidence>
<keyword evidence="3" id="KW-1185">Reference proteome</keyword>
<organism evidence="2 3">
    <name type="scientific">Anaerostipes rhamnosivorans</name>
    <dbReference type="NCBI Taxonomy" id="1229621"/>
    <lineage>
        <taxon>Bacteria</taxon>
        <taxon>Bacillati</taxon>
        <taxon>Bacillota</taxon>
        <taxon>Clostridia</taxon>
        <taxon>Lachnospirales</taxon>
        <taxon>Lachnospiraceae</taxon>
        <taxon>Anaerostipes</taxon>
    </lineage>
</organism>